<dbReference type="InParanoid" id="A0A2R6P413"/>
<evidence type="ECO:0000256" key="1">
    <source>
        <dbReference type="ARBA" id="ARBA00022679"/>
    </source>
</evidence>
<proteinExistence type="predicted"/>
<dbReference type="EMBL" id="NKQK01000029">
    <property type="protein sequence ID" value="PSR85003.1"/>
    <property type="molecule type" value="Genomic_DNA"/>
</dbReference>
<dbReference type="STRING" id="1590841.A0A2R6P413"/>
<keyword evidence="2 3" id="KW-0418">Kinase</keyword>
<accession>A0A2R6P413</accession>
<dbReference type="Proteomes" id="UP000241394">
    <property type="component" value="Chromosome LG29"/>
</dbReference>
<dbReference type="PANTHER" id="PTHR43085:SF2">
    <property type="entry name" value="FRUCTOKINASE-LIKE 2, CHLOROPLASTIC"/>
    <property type="match status" value="1"/>
</dbReference>
<reference evidence="3 4" key="1">
    <citation type="submission" date="2017-07" db="EMBL/GenBank/DDBJ databases">
        <title>An improved, manually edited Actinidia chinensis var. chinensis (kiwifruit) genome highlights the challenges associated with draft genomes and gene prediction in plants.</title>
        <authorList>
            <person name="Pilkington S."/>
            <person name="Crowhurst R."/>
            <person name="Hilario E."/>
            <person name="Nardozza S."/>
            <person name="Fraser L."/>
            <person name="Peng Y."/>
            <person name="Gunaseelan K."/>
            <person name="Simpson R."/>
            <person name="Tahir J."/>
            <person name="Deroles S."/>
            <person name="Templeton K."/>
            <person name="Luo Z."/>
            <person name="Davy M."/>
            <person name="Cheng C."/>
            <person name="Mcneilage M."/>
            <person name="Scaglione D."/>
            <person name="Liu Y."/>
            <person name="Zhang Q."/>
            <person name="Datson P."/>
            <person name="De Silva N."/>
            <person name="Gardiner S."/>
            <person name="Bassett H."/>
            <person name="Chagne D."/>
            <person name="Mccallum J."/>
            <person name="Dzierzon H."/>
            <person name="Deng C."/>
            <person name="Wang Y.-Y."/>
            <person name="Barron N."/>
            <person name="Manako K."/>
            <person name="Bowen J."/>
            <person name="Foster T."/>
            <person name="Erridge Z."/>
            <person name="Tiffin H."/>
            <person name="Waite C."/>
            <person name="Davies K."/>
            <person name="Grierson E."/>
            <person name="Laing W."/>
            <person name="Kirk R."/>
            <person name="Chen X."/>
            <person name="Wood M."/>
            <person name="Montefiori M."/>
            <person name="Brummell D."/>
            <person name="Schwinn K."/>
            <person name="Catanach A."/>
            <person name="Fullerton C."/>
            <person name="Li D."/>
            <person name="Meiyalaghan S."/>
            <person name="Nieuwenhuizen N."/>
            <person name="Read N."/>
            <person name="Prakash R."/>
            <person name="Hunter D."/>
            <person name="Zhang H."/>
            <person name="Mckenzie M."/>
            <person name="Knabel M."/>
            <person name="Harris A."/>
            <person name="Allan A."/>
            <person name="Chen A."/>
            <person name="Janssen B."/>
            <person name="Plunkett B."/>
            <person name="Dwamena C."/>
            <person name="Voogd C."/>
            <person name="Leif D."/>
            <person name="Lafferty D."/>
            <person name="Souleyre E."/>
            <person name="Varkonyi-Gasic E."/>
            <person name="Gambi F."/>
            <person name="Hanley J."/>
            <person name="Yao J.-L."/>
            <person name="Cheung J."/>
            <person name="David K."/>
            <person name="Warren B."/>
            <person name="Marsh K."/>
            <person name="Snowden K."/>
            <person name="Lin-Wang K."/>
            <person name="Brian L."/>
            <person name="Martinez-Sanchez M."/>
            <person name="Wang M."/>
            <person name="Ileperuma N."/>
            <person name="Macnee N."/>
            <person name="Campin R."/>
            <person name="Mcatee P."/>
            <person name="Drummond R."/>
            <person name="Espley R."/>
            <person name="Ireland H."/>
            <person name="Wu R."/>
            <person name="Atkinson R."/>
            <person name="Karunairetnam S."/>
            <person name="Bulley S."/>
            <person name="Chunkath S."/>
            <person name="Hanley Z."/>
            <person name="Storey R."/>
            <person name="Thrimawithana A."/>
            <person name="Thomson S."/>
            <person name="David C."/>
            <person name="Testolin R."/>
        </authorList>
    </citation>
    <scope>NUCLEOTIDE SEQUENCE [LARGE SCALE GENOMIC DNA]</scope>
    <source>
        <strain evidence="4">cv. Red5</strain>
        <tissue evidence="3">Young leaf</tissue>
    </source>
</reference>
<dbReference type="GO" id="GO:0016301">
    <property type="term" value="F:kinase activity"/>
    <property type="evidence" value="ECO:0007669"/>
    <property type="project" value="UniProtKB-KW"/>
</dbReference>
<name>A0A2R6P413_ACTCC</name>
<keyword evidence="4" id="KW-1185">Reference proteome</keyword>
<dbReference type="InterPro" id="IPR050306">
    <property type="entry name" value="PfkB_Carbo_kinase"/>
</dbReference>
<reference evidence="4" key="2">
    <citation type="journal article" date="2018" name="BMC Genomics">
        <title>A manually annotated Actinidia chinensis var. chinensis (kiwifruit) genome highlights the challenges associated with draft genomes and gene prediction in plants.</title>
        <authorList>
            <person name="Pilkington S.M."/>
            <person name="Crowhurst R."/>
            <person name="Hilario E."/>
            <person name="Nardozza S."/>
            <person name="Fraser L."/>
            <person name="Peng Y."/>
            <person name="Gunaseelan K."/>
            <person name="Simpson R."/>
            <person name="Tahir J."/>
            <person name="Deroles S.C."/>
            <person name="Templeton K."/>
            <person name="Luo Z."/>
            <person name="Davy M."/>
            <person name="Cheng C."/>
            <person name="McNeilage M."/>
            <person name="Scaglione D."/>
            <person name="Liu Y."/>
            <person name="Zhang Q."/>
            <person name="Datson P."/>
            <person name="De Silva N."/>
            <person name="Gardiner S.E."/>
            <person name="Bassett H."/>
            <person name="Chagne D."/>
            <person name="McCallum J."/>
            <person name="Dzierzon H."/>
            <person name="Deng C."/>
            <person name="Wang Y.Y."/>
            <person name="Barron L."/>
            <person name="Manako K."/>
            <person name="Bowen J."/>
            <person name="Foster T.M."/>
            <person name="Erridge Z.A."/>
            <person name="Tiffin H."/>
            <person name="Waite C.N."/>
            <person name="Davies K.M."/>
            <person name="Grierson E.P."/>
            <person name="Laing W.A."/>
            <person name="Kirk R."/>
            <person name="Chen X."/>
            <person name="Wood M."/>
            <person name="Montefiori M."/>
            <person name="Brummell D.A."/>
            <person name="Schwinn K.E."/>
            <person name="Catanach A."/>
            <person name="Fullerton C."/>
            <person name="Li D."/>
            <person name="Meiyalaghan S."/>
            <person name="Nieuwenhuizen N."/>
            <person name="Read N."/>
            <person name="Prakash R."/>
            <person name="Hunter D."/>
            <person name="Zhang H."/>
            <person name="McKenzie M."/>
            <person name="Knabel M."/>
            <person name="Harris A."/>
            <person name="Allan A.C."/>
            <person name="Gleave A."/>
            <person name="Chen A."/>
            <person name="Janssen B.J."/>
            <person name="Plunkett B."/>
            <person name="Ampomah-Dwamena C."/>
            <person name="Voogd C."/>
            <person name="Leif D."/>
            <person name="Lafferty D."/>
            <person name="Souleyre E.J.F."/>
            <person name="Varkonyi-Gasic E."/>
            <person name="Gambi F."/>
            <person name="Hanley J."/>
            <person name="Yao J.L."/>
            <person name="Cheung J."/>
            <person name="David K.M."/>
            <person name="Warren B."/>
            <person name="Marsh K."/>
            <person name="Snowden K.C."/>
            <person name="Lin-Wang K."/>
            <person name="Brian L."/>
            <person name="Martinez-Sanchez M."/>
            <person name="Wang M."/>
            <person name="Ileperuma N."/>
            <person name="Macnee N."/>
            <person name="Campin R."/>
            <person name="McAtee P."/>
            <person name="Drummond R.S.M."/>
            <person name="Espley R.V."/>
            <person name="Ireland H.S."/>
            <person name="Wu R."/>
            <person name="Atkinson R.G."/>
            <person name="Karunairetnam S."/>
            <person name="Bulley S."/>
            <person name="Chunkath S."/>
            <person name="Hanley Z."/>
            <person name="Storey R."/>
            <person name="Thrimawithana A.H."/>
            <person name="Thomson S."/>
            <person name="David C."/>
            <person name="Testolin R."/>
            <person name="Huang H."/>
            <person name="Hellens R.P."/>
            <person name="Schaffer R.J."/>
        </authorList>
    </citation>
    <scope>NUCLEOTIDE SEQUENCE [LARGE SCALE GENOMIC DNA]</scope>
    <source>
        <strain evidence="4">cv. Red5</strain>
    </source>
</reference>
<comment type="caution">
    <text evidence="3">The sequence shown here is derived from an EMBL/GenBank/DDBJ whole genome shotgun (WGS) entry which is preliminary data.</text>
</comment>
<dbReference type="Gramene" id="PSR85003">
    <property type="protein sequence ID" value="PSR85003"/>
    <property type="gene ID" value="CEY00_Acc32979"/>
</dbReference>
<dbReference type="GO" id="GO:0042644">
    <property type="term" value="C:chloroplast nucleoid"/>
    <property type="evidence" value="ECO:0007669"/>
    <property type="project" value="TreeGrafter"/>
</dbReference>
<organism evidence="3 4">
    <name type="scientific">Actinidia chinensis var. chinensis</name>
    <name type="common">Chinese soft-hair kiwi</name>
    <dbReference type="NCBI Taxonomy" id="1590841"/>
    <lineage>
        <taxon>Eukaryota</taxon>
        <taxon>Viridiplantae</taxon>
        <taxon>Streptophyta</taxon>
        <taxon>Embryophyta</taxon>
        <taxon>Tracheophyta</taxon>
        <taxon>Spermatophyta</taxon>
        <taxon>Magnoliopsida</taxon>
        <taxon>eudicotyledons</taxon>
        <taxon>Gunneridae</taxon>
        <taxon>Pentapetalae</taxon>
        <taxon>asterids</taxon>
        <taxon>Ericales</taxon>
        <taxon>Actinidiaceae</taxon>
        <taxon>Actinidia</taxon>
    </lineage>
</organism>
<keyword evidence="1" id="KW-0808">Transferase</keyword>
<dbReference type="Gene3D" id="3.40.1190.20">
    <property type="match status" value="1"/>
</dbReference>
<dbReference type="GO" id="GO:0009658">
    <property type="term" value="P:chloroplast organization"/>
    <property type="evidence" value="ECO:0007669"/>
    <property type="project" value="TreeGrafter"/>
</dbReference>
<dbReference type="GO" id="GO:0009662">
    <property type="term" value="P:etioplast organization"/>
    <property type="evidence" value="ECO:0007669"/>
    <property type="project" value="TreeGrafter"/>
</dbReference>
<dbReference type="SUPFAM" id="SSF53613">
    <property type="entry name" value="Ribokinase-like"/>
    <property type="match status" value="1"/>
</dbReference>
<gene>
    <name evidence="3" type="ORF">CEY00_Acc32979</name>
</gene>
<dbReference type="AlphaFoldDB" id="A0A2R6P413"/>
<evidence type="ECO:0000313" key="4">
    <source>
        <dbReference type="Proteomes" id="UP000241394"/>
    </source>
</evidence>
<dbReference type="GO" id="GO:0042793">
    <property type="term" value="P:plastid transcription"/>
    <property type="evidence" value="ECO:0007669"/>
    <property type="project" value="TreeGrafter"/>
</dbReference>
<protein>
    <submittedName>
        <fullName evidence="3">Fructokinase-like</fullName>
    </submittedName>
</protein>
<dbReference type="InterPro" id="IPR029056">
    <property type="entry name" value="Ribokinase-like"/>
</dbReference>
<dbReference type="OrthoDB" id="415590at2759"/>
<evidence type="ECO:0000256" key="2">
    <source>
        <dbReference type="ARBA" id="ARBA00022777"/>
    </source>
</evidence>
<evidence type="ECO:0000313" key="3">
    <source>
        <dbReference type="EMBL" id="PSR85003.1"/>
    </source>
</evidence>
<sequence length="253" mass="28442">MGKLRDDDYGQYLLDYLNMDHVQTRSTCIDSKGVTATSQMKIGRRGGLKTKCVKACAEDSLSMSEINIDVLKEMKCFCLGILVDNTPTQRLLGYNTMGPSPPRILTREITTDPSLFIMNPEVFNQLWHENLKVLFVPNGTSKIHYYTKEHNGAVLGMEDAPLSPFTRNMSVPGDGVVAGLMRMLTVQPHLITDEGYLERTIKYAINCGVIDQWMLARTLGFLSKEGMEENVEPDVHGIRSITEKEYRTLVPMS</sequence>
<dbReference type="PANTHER" id="PTHR43085">
    <property type="entry name" value="HEXOKINASE FAMILY MEMBER"/>
    <property type="match status" value="1"/>
</dbReference>